<evidence type="ECO:0000256" key="3">
    <source>
        <dbReference type="SAM" id="Coils"/>
    </source>
</evidence>
<reference evidence="7" key="1">
    <citation type="journal article" date="2018" name="Nat. Microbiol.">
        <title>Leveraging single-cell genomics to expand the fungal tree of life.</title>
        <authorList>
            <person name="Ahrendt S.R."/>
            <person name="Quandt C.A."/>
            <person name="Ciobanu D."/>
            <person name="Clum A."/>
            <person name="Salamov A."/>
            <person name="Andreopoulos B."/>
            <person name="Cheng J.F."/>
            <person name="Woyke T."/>
            <person name="Pelin A."/>
            <person name="Henrissat B."/>
            <person name="Reynolds N.K."/>
            <person name="Benny G.L."/>
            <person name="Smith M.E."/>
            <person name="James T.Y."/>
            <person name="Grigoriev I.V."/>
        </authorList>
    </citation>
    <scope>NUCLEOTIDE SEQUENCE [LARGE SCALE GENOMIC DNA]</scope>
    <source>
        <strain evidence="7">ATCC 52028</strain>
    </source>
</reference>
<feature type="compositionally biased region" description="Low complexity" evidence="4">
    <location>
        <begin position="272"/>
        <end position="289"/>
    </location>
</feature>
<dbReference type="EMBL" id="ML014117">
    <property type="protein sequence ID" value="RKP03815.1"/>
    <property type="molecule type" value="Genomic_DNA"/>
</dbReference>
<dbReference type="OrthoDB" id="443401at2759"/>
<keyword evidence="1 2" id="KW-0694">RNA-binding</keyword>
<dbReference type="PANTHER" id="PTHR14398:SF0">
    <property type="entry name" value="ZINC FINGER PROTEIN SWM"/>
    <property type="match status" value="1"/>
</dbReference>
<feature type="compositionally biased region" description="Basic and acidic residues" evidence="4">
    <location>
        <begin position="151"/>
        <end position="160"/>
    </location>
</feature>
<keyword evidence="3" id="KW-0175">Coiled coil</keyword>
<evidence type="ECO:0000256" key="1">
    <source>
        <dbReference type="ARBA" id="ARBA00022884"/>
    </source>
</evidence>
<dbReference type="Gene3D" id="3.30.70.330">
    <property type="match status" value="1"/>
</dbReference>
<evidence type="ECO:0000256" key="2">
    <source>
        <dbReference type="PROSITE-ProRule" id="PRU00176"/>
    </source>
</evidence>
<dbReference type="STRING" id="1555241.A0A4P9XE56"/>
<accession>A0A4P9XE56</accession>
<dbReference type="InterPro" id="IPR035979">
    <property type="entry name" value="RBD_domain_sf"/>
</dbReference>
<dbReference type="PROSITE" id="PS50102">
    <property type="entry name" value="RRM"/>
    <property type="match status" value="1"/>
</dbReference>
<proteinExistence type="predicted"/>
<dbReference type="GO" id="GO:0005634">
    <property type="term" value="C:nucleus"/>
    <property type="evidence" value="ECO:0007669"/>
    <property type="project" value="TreeGrafter"/>
</dbReference>
<dbReference type="SMART" id="SM00360">
    <property type="entry name" value="RRM"/>
    <property type="match status" value="1"/>
</dbReference>
<feature type="region of interest" description="Disordered" evidence="4">
    <location>
        <begin position="137"/>
        <end position="180"/>
    </location>
</feature>
<gene>
    <name evidence="6" type="ORF">CXG81DRAFT_23512</name>
</gene>
<dbReference type="InterPro" id="IPR012677">
    <property type="entry name" value="Nucleotide-bd_a/b_plait_sf"/>
</dbReference>
<feature type="region of interest" description="Disordered" evidence="4">
    <location>
        <begin position="485"/>
        <end position="507"/>
    </location>
</feature>
<feature type="region of interest" description="Disordered" evidence="4">
    <location>
        <begin position="262"/>
        <end position="289"/>
    </location>
</feature>
<feature type="coiled-coil region" evidence="3">
    <location>
        <begin position="305"/>
        <end position="339"/>
    </location>
</feature>
<organism evidence="6 7">
    <name type="scientific">Caulochytrium protostelioides</name>
    <dbReference type="NCBI Taxonomy" id="1555241"/>
    <lineage>
        <taxon>Eukaryota</taxon>
        <taxon>Fungi</taxon>
        <taxon>Fungi incertae sedis</taxon>
        <taxon>Chytridiomycota</taxon>
        <taxon>Chytridiomycota incertae sedis</taxon>
        <taxon>Chytridiomycetes</taxon>
        <taxon>Caulochytriales</taxon>
        <taxon>Caulochytriaceae</taxon>
        <taxon>Caulochytrium</taxon>
    </lineage>
</organism>
<dbReference type="Proteomes" id="UP000274922">
    <property type="component" value="Unassembled WGS sequence"/>
</dbReference>
<dbReference type="SUPFAM" id="SSF54928">
    <property type="entry name" value="RNA-binding domain, RBD"/>
    <property type="match status" value="1"/>
</dbReference>
<evidence type="ECO:0000259" key="5">
    <source>
        <dbReference type="PROSITE" id="PS50102"/>
    </source>
</evidence>
<dbReference type="PANTHER" id="PTHR14398">
    <property type="entry name" value="RNA RECOGNITION RRM/RNP DOMAIN"/>
    <property type="match status" value="1"/>
</dbReference>
<name>A0A4P9XE56_9FUNG</name>
<evidence type="ECO:0000313" key="7">
    <source>
        <dbReference type="Proteomes" id="UP000274922"/>
    </source>
</evidence>
<dbReference type="AlphaFoldDB" id="A0A4P9XE56"/>
<evidence type="ECO:0000256" key="4">
    <source>
        <dbReference type="SAM" id="MobiDB-lite"/>
    </source>
</evidence>
<dbReference type="Pfam" id="PF00076">
    <property type="entry name" value="RRM_1"/>
    <property type="match status" value="1"/>
</dbReference>
<feature type="domain" description="RRM" evidence="5">
    <location>
        <begin position="183"/>
        <end position="253"/>
    </location>
</feature>
<dbReference type="InterPro" id="IPR000504">
    <property type="entry name" value="RRM_dom"/>
</dbReference>
<feature type="region of interest" description="Disordered" evidence="4">
    <location>
        <begin position="590"/>
        <end position="614"/>
    </location>
</feature>
<keyword evidence="7" id="KW-1185">Reference proteome</keyword>
<sequence length="614" mass="65671">MHIPDEAVAGLKAYLIPKIEPLSDADPAVMADYIIALVTQASDLNDARISCITNLSDFLHHHTEPFITSLMEVLPQMAFGGAGAAAPAPAAVPVYQPDEAMDDASPTDVTPSAISAPSSVVPAHAKAAAALPASDFYSSSSQGLARGTPHAARDGGRDGGRGGGMRGSMRQGGEPRQGSHHRTVVWVRHLPYDKCNVAELNQYFSQFGTIVNISLLPPECALIHYETNAQAYAALTARPVMDDPNIQVNWHRSPEERGLVPHASAAASPRYAQPVQQQQQQQQPAGGAATMAMGLKEEPAVPETAEEQQERLRRQQQHIQALNRQLAEQVAERTRAKHQTLLDQQKRKSDLIAKQLEDQQQLMQTLSNAAQMDPARRTELMQKLKVLAAATQNEIAQEAALAQTIRNTAASAAVRAKQPYTSDPALLLAQHQQAQLEQAQLTATGADGDALAEQKAALDQTVAALKEKAQSLGIDAQAAMDGAPAWTPPAHWRGSSRGRGRGGGFRGAHGYSPYARGGYHGAAGAPKSLDKRPRAIAVGPVDPADQPSVWNWAKQFGRIESTQMQNDAATGQTRVVLQYSQRWEAEKAAGSSFVAPSGTTLQPQWHVNAPAPSG</sequence>
<protein>
    <recommendedName>
        <fullName evidence="5">RRM domain-containing protein</fullName>
    </recommendedName>
</protein>
<dbReference type="GO" id="GO:0003723">
    <property type="term" value="F:RNA binding"/>
    <property type="evidence" value="ECO:0007669"/>
    <property type="project" value="UniProtKB-UniRule"/>
</dbReference>
<dbReference type="InterPro" id="IPR045137">
    <property type="entry name" value="RBM26/27"/>
</dbReference>
<evidence type="ECO:0000313" key="6">
    <source>
        <dbReference type="EMBL" id="RKP03815.1"/>
    </source>
</evidence>